<dbReference type="PROSITE" id="PS50878">
    <property type="entry name" value="RT_POL"/>
    <property type="match status" value="1"/>
</dbReference>
<keyword evidence="5" id="KW-0460">Magnesium</keyword>
<dbReference type="InterPro" id="IPR043502">
    <property type="entry name" value="DNA/RNA_pol_sf"/>
</dbReference>
<comment type="similarity">
    <text evidence="8">Belongs to the bacterial reverse transcriptase family.</text>
</comment>
<dbReference type="InterPro" id="IPR000477">
    <property type="entry name" value="RT_dom"/>
</dbReference>
<protein>
    <recommendedName>
        <fullName evidence="1">RNA-directed DNA polymerase</fullName>
        <ecNumber evidence="1">2.7.7.49</ecNumber>
    </recommendedName>
</protein>
<evidence type="ECO:0000256" key="2">
    <source>
        <dbReference type="ARBA" id="ARBA00022679"/>
    </source>
</evidence>
<keyword evidence="4" id="KW-0479">Metal-binding</keyword>
<dbReference type="PANTHER" id="PTHR34047">
    <property type="entry name" value="NUCLEAR INTRON MATURASE 1, MITOCHONDRIAL-RELATED"/>
    <property type="match status" value="1"/>
</dbReference>
<reference evidence="11 12" key="1">
    <citation type="journal article" date="2020" name="FEMS Microbiol. Ecol.">
        <title>Temporal dynamics of bacterial communities during seed development and maturation.</title>
        <authorList>
            <person name="Chesneau G."/>
            <person name="Torres-Cortes G."/>
            <person name="Briand M."/>
            <person name="Darrasse A."/>
            <person name="Preveaux A."/>
            <person name="Marais C."/>
            <person name="Jacques M.A."/>
            <person name="Shade A."/>
            <person name="Barret M."/>
        </authorList>
    </citation>
    <scope>NUCLEOTIDE SEQUENCE [LARGE SCALE GENOMIC DNA]</scope>
    <source>
        <strain evidence="11 12">CFBP13723</strain>
    </source>
</reference>
<dbReference type="Pfam" id="PF00078">
    <property type="entry name" value="RVT_1"/>
    <property type="match status" value="1"/>
</dbReference>
<feature type="domain" description="Reverse transcriptase" evidence="10">
    <location>
        <begin position="1"/>
        <end position="234"/>
    </location>
</feature>
<accession>A0ABR9A8V9</accession>
<proteinExistence type="inferred from homology"/>
<evidence type="ECO:0000256" key="9">
    <source>
        <dbReference type="ARBA" id="ARBA00048173"/>
    </source>
</evidence>
<keyword evidence="2" id="KW-0808">Transferase</keyword>
<evidence type="ECO:0000256" key="1">
    <source>
        <dbReference type="ARBA" id="ARBA00012493"/>
    </source>
</evidence>
<dbReference type="GO" id="GO:0003964">
    <property type="term" value="F:RNA-directed DNA polymerase activity"/>
    <property type="evidence" value="ECO:0007669"/>
    <property type="project" value="UniProtKB-KW"/>
</dbReference>
<organism evidence="11 12">
    <name type="scientific">Pseudomonas lutea</name>
    <dbReference type="NCBI Taxonomy" id="243924"/>
    <lineage>
        <taxon>Bacteria</taxon>
        <taxon>Pseudomonadati</taxon>
        <taxon>Pseudomonadota</taxon>
        <taxon>Gammaproteobacteria</taxon>
        <taxon>Pseudomonadales</taxon>
        <taxon>Pseudomonadaceae</taxon>
        <taxon>Pseudomonas</taxon>
    </lineage>
</organism>
<dbReference type="InterPro" id="IPR051083">
    <property type="entry name" value="GrpII_Intron_Splice-Mob/Def"/>
</dbReference>
<name>A0ABR9A8V9_9PSED</name>
<evidence type="ECO:0000256" key="3">
    <source>
        <dbReference type="ARBA" id="ARBA00022695"/>
    </source>
</evidence>
<gene>
    <name evidence="11" type="ORF">IFT62_15090</name>
</gene>
<keyword evidence="7" id="KW-0051">Antiviral defense</keyword>
<evidence type="ECO:0000256" key="5">
    <source>
        <dbReference type="ARBA" id="ARBA00022842"/>
    </source>
</evidence>
<evidence type="ECO:0000256" key="4">
    <source>
        <dbReference type="ARBA" id="ARBA00022723"/>
    </source>
</evidence>
<comment type="caution">
    <text evidence="11">The sequence shown here is derived from an EMBL/GenBank/DDBJ whole genome shotgun (WGS) entry which is preliminary data.</text>
</comment>
<dbReference type="SUPFAM" id="SSF56672">
    <property type="entry name" value="DNA/RNA polymerases"/>
    <property type="match status" value="1"/>
</dbReference>
<sequence length="315" mass="35913">MAKQKLETVFEAMYHGKFDFKHFISWPAAELFKPIQIKDRVVYDADKNLKAYHKFLNLFVFEFLEINTDVVFSYRKGVNVIDAVKKHATSRHFFQTDLKNFFGSISSGMIRRCLEENIANFPVSDIGEHLDRILDLVSVENILPPGFSTSPLISNACLYHFDNKLELLCDSRGLIYTRYSDDILISGSEKKLYGLDVEISAMLETSFGGRFQINRGKSRYNSVGGKVKMLGVVILPNGEITIDTKLKSKIEVLLHFFTSDRAKFNSMLEAEDVNGLLKVSGYLNYINTTDPLYLNKLRSKYGATVIDMFMRGSVK</sequence>
<evidence type="ECO:0000256" key="7">
    <source>
        <dbReference type="ARBA" id="ARBA00023118"/>
    </source>
</evidence>
<evidence type="ECO:0000313" key="12">
    <source>
        <dbReference type="Proteomes" id="UP000625247"/>
    </source>
</evidence>
<keyword evidence="6 11" id="KW-0695">RNA-directed DNA polymerase</keyword>
<dbReference type="PRINTS" id="PR00866">
    <property type="entry name" value="RNADNAPOLMS"/>
</dbReference>
<comment type="catalytic activity">
    <reaction evidence="9">
        <text>DNA(n) + a 2'-deoxyribonucleoside 5'-triphosphate = DNA(n+1) + diphosphate</text>
        <dbReference type="Rhea" id="RHEA:22508"/>
        <dbReference type="Rhea" id="RHEA-COMP:17339"/>
        <dbReference type="Rhea" id="RHEA-COMP:17340"/>
        <dbReference type="ChEBI" id="CHEBI:33019"/>
        <dbReference type="ChEBI" id="CHEBI:61560"/>
        <dbReference type="ChEBI" id="CHEBI:173112"/>
        <dbReference type="EC" id="2.7.7.49"/>
    </reaction>
</comment>
<evidence type="ECO:0000256" key="6">
    <source>
        <dbReference type="ARBA" id="ARBA00022918"/>
    </source>
</evidence>
<keyword evidence="3" id="KW-0548">Nucleotidyltransferase</keyword>
<dbReference type="InterPro" id="IPR000123">
    <property type="entry name" value="Reverse_transcriptase_msDNA"/>
</dbReference>
<dbReference type="RefSeq" id="WP_191944708.1">
    <property type="nucleotide sequence ID" value="NZ_JACYNP010000006.1"/>
</dbReference>
<dbReference type="CDD" id="cd03487">
    <property type="entry name" value="RT_Bac_retron_II"/>
    <property type="match status" value="1"/>
</dbReference>
<evidence type="ECO:0000313" key="11">
    <source>
        <dbReference type="EMBL" id="MBD8122547.1"/>
    </source>
</evidence>
<dbReference type="Proteomes" id="UP000625247">
    <property type="component" value="Unassembled WGS sequence"/>
</dbReference>
<keyword evidence="12" id="KW-1185">Reference proteome</keyword>
<dbReference type="EC" id="2.7.7.49" evidence="1"/>
<evidence type="ECO:0000259" key="10">
    <source>
        <dbReference type="PROSITE" id="PS50878"/>
    </source>
</evidence>
<dbReference type="PANTHER" id="PTHR34047:SF7">
    <property type="entry name" value="RNA-DIRECTED DNA POLYMERASE"/>
    <property type="match status" value="1"/>
</dbReference>
<evidence type="ECO:0000256" key="8">
    <source>
        <dbReference type="ARBA" id="ARBA00034120"/>
    </source>
</evidence>
<dbReference type="EMBL" id="JACYNP010000006">
    <property type="protein sequence ID" value="MBD8122547.1"/>
    <property type="molecule type" value="Genomic_DNA"/>
</dbReference>